<protein>
    <recommendedName>
        <fullName evidence="11">Tyramine beta-hydroxylase</fullName>
    </recommendedName>
    <alternativeName>
        <fullName evidence="12">Tyramine beta-monooxygenase</fullName>
    </alternativeName>
</protein>
<evidence type="ECO:0000256" key="5">
    <source>
        <dbReference type="ARBA" id="ARBA00023002"/>
    </source>
</evidence>
<dbReference type="InterPro" id="IPR024548">
    <property type="entry name" value="Cu2_monoox_C"/>
</dbReference>
<dbReference type="SUPFAM" id="SSF49742">
    <property type="entry name" value="PHM/PNGase F"/>
    <property type="match status" value="2"/>
</dbReference>
<keyword evidence="6" id="KW-0186">Copper</keyword>
<dbReference type="Gene3D" id="2.60.120.310">
    <property type="entry name" value="Copper type II, ascorbate-dependent monooxygenase, N-terminal domain"/>
    <property type="match status" value="1"/>
</dbReference>
<evidence type="ECO:0000256" key="10">
    <source>
        <dbReference type="ARBA" id="ARBA00051646"/>
    </source>
</evidence>
<organism evidence="14 15">
    <name type="scientific">Meloidogyne graminicola</name>
    <dbReference type="NCBI Taxonomy" id="189291"/>
    <lineage>
        <taxon>Eukaryota</taxon>
        <taxon>Metazoa</taxon>
        <taxon>Ecdysozoa</taxon>
        <taxon>Nematoda</taxon>
        <taxon>Chromadorea</taxon>
        <taxon>Rhabditida</taxon>
        <taxon>Tylenchina</taxon>
        <taxon>Tylenchomorpha</taxon>
        <taxon>Tylenchoidea</taxon>
        <taxon>Meloidogynidae</taxon>
        <taxon>Meloidogyninae</taxon>
        <taxon>Meloidogyne</taxon>
    </lineage>
</organism>
<keyword evidence="5" id="KW-0560">Oxidoreductase</keyword>
<dbReference type="GO" id="GO:0004500">
    <property type="term" value="F:dopamine beta-monooxygenase activity"/>
    <property type="evidence" value="ECO:0007669"/>
    <property type="project" value="InterPro"/>
</dbReference>
<name>A0A8T0A280_9BILA</name>
<dbReference type="Gene3D" id="2.60.120.230">
    <property type="match status" value="1"/>
</dbReference>
<evidence type="ECO:0000256" key="11">
    <source>
        <dbReference type="ARBA" id="ARBA00074505"/>
    </source>
</evidence>
<dbReference type="FunFam" id="2.60.120.230:FF:000001">
    <property type="entry name" value="Monooxygenase, DBH-like 1"/>
    <property type="match status" value="1"/>
</dbReference>
<keyword evidence="4" id="KW-0530">Neurotransmitter biosynthesis</keyword>
<dbReference type="GO" id="GO:0006589">
    <property type="term" value="P:octopamine biosynthetic process"/>
    <property type="evidence" value="ECO:0007669"/>
    <property type="project" value="TreeGrafter"/>
</dbReference>
<keyword evidence="8" id="KW-1015">Disulfide bond</keyword>
<sequence>RRGKWSNEFKNYLNEDSLSNNIWINSTFGTINIQMKWIVDWTEQIIDFTVYYSPSNLSSVLIGFSDHGKFEGSDFCIFQVKSKKLLDGWLDNNLILHKDIKQDCILLNFESKGQQQVFKFQRKFATCDTRDFRFDNGTSNIIIAASTNKNNAKSLNGFVYEMRYTKLFKIGLKNFENKFSTKTNIQNTQTIEIRANSVQIPAQVTTYYCSIVELPEHIKQTKHHAIKYEAVITPGNEMFVHHFEVFHCQTPTKQFAGDCSSAKPIEAKSCSKVLAAWSMGANPVVFPPQAGMPLGGPGFIPYLMVEIHYNNPSLLSGYKDSSGLKITFTKHLRPFDAGIIELGLIYSDANSIPPLQKSWPLTGFCPTECTEKLPSNGIYIFASQLHAHLTGRKLFTSHFRKGRKIGEINRDEHYSPHWQHIQPLNPHINILPGDVLATTCLYETRKLKKWTWGGYGIEEEMCVNYIHYYPASNIEVCKSAVSNSSLNAFFSKLFIFNYF</sequence>
<evidence type="ECO:0000256" key="4">
    <source>
        <dbReference type="ARBA" id="ARBA00022979"/>
    </source>
</evidence>
<dbReference type="FunFam" id="2.60.120.310:FF:000004">
    <property type="entry name" value="DBH-like monooxygenase protein 1"/>
    <property type="match status" value="1"/>
</dbReference>
<comment type="catalytic activity">
    <reaction evidence="10">
        <text>tyramine + L-ascorbate + O2 = (R)-octopamine + L-dehydroascorbate + H2O</text>
        <dbReference type="Rhea" id="RHEA:57132"/>
        <dbReference type="ChEBI" id="CHEBI:15377"/>
        <dbReference type="ChEBI" id="CHEBI:15379"/>
        <dbReference type="ChEBI" id="CHEBI:38290"/>
        <dbReference type="ChEBI" id="CHEBI:58539"/>
        <dbReference type="ChEBI" id="CHEBI:141486"/>
        <dbReference type="ChEBI" id="CHEBI:327995"/>
    </reaction>
    <physiologicalReaction direction="left-to-right" evidence="10">
        <dbReference type="Rhea" id="RHEA:57133"/>
    </physiologicalReaction>
</comment>
<dbReference type="InterPro" id="IPR000945">
    <property type="entry name" value="DBH-like"/>
</dbReference>
<evidence type="ECO:0000256" key="3">
    <source>
        <dbReference type="ARBA" id="ARBA00022723"/>
    </source>
</evidence>
<dbReference type="PRINTS" id="PR00767">
    <property type="entry name" value="DBMONOXGNASE"/>
</dbReference>
<dbReference type="Pfam" id="PF03712">
    <property type="entry name" value="Cu2_monoox_C"/>
    <property type="match status" value="1"/>
</dbReference>
<evidence type="ECO:0000256" key="8">
    <source>
        <dbReference type="ARBA" id="ARBA00023157"/>
    </source>
</evidence>
<keyword evidence="15" id="KW-1185">Reference proteome</keyword>
<dbReference type="PROSITE" id="PS50836">
    <property type="entry name" value="DOMON"/>
    <property type="match status" value="1"/>
</dbReference>
<comment type="similarity">
    <text evidence="2">Belongs to the copper type II ascorbate-dependent monooxygenase family.</text>
</comment>
<dbReference type="Pfam" id="PF03351">
    <property type="entry name" value="DOMON"/>
    <property type="match status" value="1"/>
</dbReference>
<dbReference type="InterPro" id="IPR008977">
    <property type="entry name" value="PHM/PNGase_F_dom_sf"/>
</dbReference>
<evidence type="ECO:0000256" key="2">
    <source>
        <dbReference type="ARBA" id="ARBA00010676"/>
    </source>
</evidence>
<feature type="domain" description="DOMON" evidence="13">
    <location>
        <begin position="31"/>
        <end position="146"/>
    </location>
</feature>
<keyword evidence="7" id="KW-0503">Monooxygenase</keyword>
<dbReference type="InterPro" id="IPR005018">
    <property type="entry name" value="DOMON_domain"/>
</dbReference>
<dbReference type="AlphaFoldDB" id="A0A8T0A280"/>
<dbReference type="GO" id="GO:0005507">
    <property type="term" value="F:copper ion binding"/>
    <property type="evidence" value="ECO:0007669"/>
    <property type="project" value="InterPro"/>
</dbReference>
<dbReference type="InterPro" id="IPR000323">
    <property type="entry name" value="Cu2_ascorb_mOase_N"/>
</dbReference>
<dbReference type="PANTHER" id="PTHR10157:SF23">
    <property type="entry name" value="MOXD1 HOMOLOG 1"/>
    <property type="match status" value="1"/>
</dbReference>
<evidence type="ECO:0000256" key="1">
    <source>
        <dbReference type="ARBA" id="ARBA00001973"/>
    </source>
</evidence>
<comment type="caution">
    <text evidence="14">The sequence shown here is derived from an EMBL/GenBank/DDBJ whole genome shotgun (WGS) entry which is preliminary data.</text>
</comment>
<dbReference type="InterPro" id="IPR045266">
    <property type="entry name" value="DOH_DOMON"/>
</dbReference>
<dbReference type="CDD" id="cd09631">
    <property type="entry name" value="DOMON_DOH"/>
    <property type="match status" value="1"/>
</dbReference>
<dbReference type="OrthoDB" id="129121at2759"/>
<evidence type="ECO:0000256" key="9">
    <source>
        <dbReference type="ARBA" id="ARBA00023180"/>
    </source>
</evidence>
<dbReference type="InterPro" id="IPR036939">
    <property type="entry name" value="Cu2_ascorb_mOase_N_sf"/>
</dbReference>
<dbReference type="PANTHER" id="PTHR10157">
    <property type="entry name" value="DOPAMINE BETA HYDROXYLASE RELATED"/>
    <property type="match status" value="1"/>
</dbReference>
<dbReference type="GO" id="GO:0042420">
    <property type="term" value="P:dopamine catabolic process"/>
    <property type="evidence" value="ECO:0007669"/>
    <property type="project" value="TreeGrafter"/>
</dbReference>
<gene>
    <name evidence="14" type="ORF">Mgra_00001078</name>
</gene>
<evidence type="ECO:0000259" key="13">
    <source>
        <dbReference type="PROSITE" id="PS50836"/>
    </source>
</evidence>
<dbReference type="Proteomes" id="UP000605970">
    <property type="component" value="Unassembled WGS sequence"/>
</dbReference>
<evidence type="ECO:0000256" key="12">
    <source>
        <dbReference type="ARBA" id="ARBA00082985"/>
    </source>
</evidence>
<evidence type="ECO:0000256" key="6">
    <source>
        <dbReference type="ARBA" id="ARBA00023008"/>
    </source>
</evidence>
<evidence type="ECO:0000313" key="15">
    <source>
        <dbReference type="Proteomes" id="UP000605970"/>
    </source>
</evidence>
<accession>A0A8T0A280</accession>
<dbReference type="InterPro" id="IPR028460">
    <property type="entry name" value="Tbh/DBH"/>
</dbReference>
<dbReference type="InterPro" id="IPR014784">
    <property type="entry name" value="Cu2_ascorb_mOase-like_C"/>
</dbReference>
<dbReference type="EMBL" id="JABEBT010000005">
    <property type="protein sequence ID" value="KAF7639406.1"/>
    <property type="molecule type" value="Genomic_DNA"/>
</dbReference>
<dbReference type="GO" id="GO:0005615">
    <property type="term" value="C:extracellular space"/>
    <property type="evidence" value="ECO:0007669"/>
    <property type="project" value="TreeGrafter"/>
</dbReference>
<feature type="non-terminal residue" evidence="14">
    <location>
        <position position="499"/>
    </location>
</feature>
<evidence type="ECO:0000313" key="14">
    <source>
        <dbReference type="EMBL" id="KAF7639406.1"/>
    </source>
</evidence>
<reference evidence="14" key="1">
    <citation type="journal article" date="2020" name="Ecol. Evol.">
        <title>Genome structure and content of the rice root-knot nematode (Meloidogyne graminicola).</title>
        <authorList>
            <person name="Phan N.T."/>
            <person name="Danchin E.G.J."/>
            <person name="Klopp C."/>
            <person name="Perfus-Barbeoch L."/>
            <person name="Kozlowski D.K."/>
            <person name="Koutsovoulos G.D."/>
            <person name="Lopez-Roques C."/>
            <person name="Bouchez O."/>
            <person name="Zahm M."/>
            <person name="Besnard G."/>
            <person name="Bellafiore S."/>
        </authorList>
    </citation>
    <scope>NUCLEOTIDE SEQUENCE</scope>
    <source>
        <strain evidence="14">VN-18</strain>
    </source>
</reference>
<comment type="cofactor">
    <cofactor evidence="1">
        <name>Cu(2+)</name>
        <dbReference type="ChEBI" id="CHEBI:29036"/>
    </cofactor>
</comment>
<keyword evidence="9" id="KW-0325">Glycoprotein</keyword>
<dbReference type="GO" id="GO:0042421">
    <property type="term" value="P:norepinephrine biosynthetic process"/>
    <property type="evidence" value="ECO:0007669"/>
    <property type="project" value="TreeGrafter"/>
</dbReference>
<evidence type="ECO:0000256" key="7">
    <source>
        <dbReference type="ARBA" id="ARBA00023033"/>
    </source>
</evidence>
<proteinExistence type="inferred from homology"/>
<keyword evidence="3" id="KW-0479">Metal-binding</keyword>
<dbReference type="GO" id="GO:0030667">
    <property type="term" value="C:secretory granule membrane"/>
    <property type="evidence" value="ECO:0007669"/>
    <property type="project" value="TreeGrafter"/>
</dbReference>
<dbReference type="Pfam" id="PF01082">
    <property type="entry name" value="Cu2_monooxygen"/>
    <property type="match status" value="1"/>
</dbReference>
<dbReference type="SMART" id="SM00664">
    <property type="entry name" value="DoH"/>
    <property type="match status" value="1"/>
</dbReference>